<sequence length="232" mass="24211">MRQSGGVGEAFAGIAGLGIAGFDPLGALALMAAMALGARRRAIATLLVTTVATIVVTGFVLSSTVGPWAIAQIHRLHDPGHIVWGLIVLAAGVGLLAWAIVRLVRVPQPKPDDATRSGHSVGMLAVIGIGVGLSAFIDPAFYGLLVVAGGIHSWPMRLGGIVLWACLSQIALLALSGAVFAGAFAPVHRFITRVRQQWGARASRFASWALLVIAVIICVEGAFELHGHWWIP</sequence>
<keyword evidence="1" id="KW-0472">Membrane</keyword>
<dbReference type="AlphaFoldDB" id="A0A2C7Z6U4"/>
<dbReference type="Proteomes" id="UP000250080">
    <property type="component" value="Chromosome I"/>
</dbReference>
<evidence type="ECO:0000256" key="1">
    <source>
        <dbReference type="SAM" id="Phobius"/>
    </source>
</evidence>
<feature type="transmembrane region" description="Helical" evidence="1">
    <location>
        <begin position="82"/>
        <end position="101"/>
    </location>
</feature>
<name>A0A2C7Z6U4_9ACTN</name>
<dbReference type="EMBL" id="LT618793">
    <property type="protein sequence ID" value="SCQ81132.1"/>
    <property type="molecule type" value="Genomic_DNA"/>
</dbReference>
<accession>A0A2C7Z6U4</accession>
<gene>
    <name evidence="2" type="ORF">PFR_JS23_1851</name>
</gene>
<keyword evidence="1" id="KW-0812">Transmembrane</keyword>
<feature type="transmembrane region" description="Helical" evidence="1">
    <location>
        <begin position="12"/>
        <end position="36"/>
    </location>
</feature>
<feature type="transmembrane region" description="Helical" evidence="1">
    <location>
        <begin position="121"/>
        <end position="141"/>
    </location>
</feature>
<feature type="transmembrane region" description="Helical" evidence="1">
    <location>
        <begin position="43"/>
        <end position="70"/>
    </location>
</feature>
<feature type="transmembrane region" description="Helical" evidence="1">
    <location>
        <begin position="161"/>
        <end position="184"/>
    </location>
</feature>
<evidence type="ECO:0000313" key="2">
    <source>
        <dbReference type="EMBL" id="SCQ81132.1"/>
    </source>
</evidence>
<reference evidence="2 3" key="1">
    <citation type="submission" date="2016-09" db="EMBL/GenBank/DDBJ databases">
        <authorList>
            <person name="Laine KS P."/>
        </authorList>
    </citation>
    <scope>NUCLEOTIDE SEQUENCE [LARGE SCALE GENOMIC DNA]</scope>
    <source>
        <strain evidence="2">PFRJS-23</strain>
    </source>
</reference>
<organism evidence="2 3">
    <name type="scientific">Propionibacterium freudenreichii</name>
    <dbReference type="NCBI Taxonomy" id="1744"/>
    <lineage>
        <taxon>Bacteria</taxon>
        <taxon>Bacillati</taxon>
        <taxon>Actinomycetota</taxon>
        <taxon>Actinomycetes</taxon>
        <taxon>Propionibacteriales</taxon>
        <taxon>Propionibacteriaceae</taxon>
        <taxon>Propionibacterium</taxon>
    </lineage>
</organism>
<keyword evidence="1" id="KW-1133">Transmembrane helix</keyword>
<evidence type="ECO:0000313" key="3">
    <source>
        <dbReference type="Proteomes" id="UP000250080"/>
    </source>
</evidence>
<feature type="transmembrane region" description="Helical" evidence="1">
    <location>
        <begin position="205"/>
        <end position="223"/>
    </location>
</feature>
<protein>
    <submittedName>
        <fullName evidence="2">Uncharacterized protein</fullName>
    </submittedName>
</protein>
<proteinExistence type="predicted"/>